<name>A0A1X2HJQ9_SYNRA</name>
<evidence type="ECO:0000313" key="2">
    <source>
        <dbReference type="Proteomes" id="UP000242180"/>
    </source>
</evidence>
<keyword evidence="2" id="KW-1185">Reference proteome</keyword>
<dbReference type="Proteomes" id="UP000242180">
    <property type="component" value="Unassembled WGS sequence"/>
</dbReference>
<comment type="caution">
    <text evidence="1">The sequence shown here is derived from an EMBL/GenBank/DDBJ whole genome shotgun (WGS) entry which is preliminary data.</text>
</comment>
<dbReference type="InParanoid" id="A0A1X2HJQ9"/>
<sequence>MDMAVTRADDTRAALIWFLVHSAICYPSVPGDVERRRCGVGCVCPSLVFTSLLWQHVHYNAPMDCQVTLLSEESKMKTAEETKTTRLQALKEARWHFVVYSTCCDTDGCIKG</sequence>
<accession>A0A1X2HJQ9</accession>
<evidence type="ECO:0000313" key="1">
    <source>
        <dbReference type="EMBL" id="ORY99333.1"/>
    </source>
</evidence>
<reference evidence="1 2" key="1">
    <citation type="submission" date="2016-07" db="EMBL/GenBank/DDBJ databases">
        <title>Pervasive Adenine N6-methylation of Active Genes in Fungi.</title>
        <authorList>
            <consortium name="DOE Joint Genome Institute"/>
            <person name="Mondo S.J."/>
            <person name="Dannebaum R.O."/>
            <person name="Kuo R.C."/>
            <person name="Labutti K."/>
            <person name="Haridas S."/>
            <person name="Kuo A."/>
            <person name="Salamov A."/>
            <person name="Ahrendt S.R."/>
            <person name="Lipzen A."/>
            <person name="Sullivan W."/>
            <person name="Andreopoulos W.B."/>
            <person name="Clum A."/>
            <person name="Lindquist E."/>
            <person name="Daum C."/>
            <person name="Ramamoorthy G.K."/>
            <person name="Gryganskyi A."/>
            <person name="Culley D."/>
            <person name="Magnuson J.K."/>
            <person name="James T.Y."/>
            <person name="O'Malley M.A."/>
            <person name="Stajich J.E."/>
            <person name="Spatafora J.W."/>
            <person name="Visel A."/>
            <person name="Grigoriev I.V."/>
        </authorList>
    </citation>
    <scope>NUCLEOTIDE SEQUENCE [LARGE SCALE GENOMIC DNA]</scope>
    <source>
        <strain evidence="1 2">NRRL 2496</strain>
    </source>
</reference>
<protein>
    <submittedName>
        <fullName evidence="1">Uncharacterized protein</fullName>
    </submittedName>
</protein>
<gene>
    <name evidence="1" type="ORF">BCR43DRAFT_226348</name>
</gene>
<dbReference type="EMBL" id="MCGN01000003">
    <property type="protein sequence ID" value="ORY99333.1"/>
    <property type="molecule type" value="Genomic_DNA"/>
</dbReference>
<dbReference type="AlphaFoldDB" id="A0A1X2HJQ9"/>
<proteinExistence type="predicted"/>
<organism evidence="1 2">
    <name type="scientific">Syncephalastrum racemosum</name>
    <name type="common">Filamentous fungus</name>
    <dbReference type="NCBI Taxonomy" id="13706"/>
    <lineage>
        <taxon>Eukaryota</taxon>
        <taxon>Fungi</taxon>
        <taxon>Fungi incertae sedis</taxon>
        <taxon>Mucoromycota</taxon>
        <taxon>Mucoromycotina</taxon>
        <taxon>Mucoromycetes</taxon>
        <taxon>Mucorales</taxon>
        <taxon>Syncephalastraceae</taxon>
        <taxon>Syncephalastrum</taxon>
    </lineage>
</organism>